<protein>
    <submittedName>
        <fullName evidence="1">Uncharacterized protein</fullName>
    </submittedName>
</protein>
<sequence length="60" mass="6883">MITDYYLNDAIDAVEDAKKALNAEIERLKTVNVDTTNLEHVEQLLKKVDSFLVRIKEAFS</sequence>
<dbReference type="HOGENOM" id="CLU_2931882_0_0_0"/>
<reference evidence="1" key="1">
    <citation type="journal article" date="2015" name="PeerJ">
        <title>First genomic representation of candidate bacterial phylum KSB3 points to enhanced environmental sensing as a trigger of wastewater bulking.</title>
        <authorList>
            <person name="Sekiguchi Y."/>
            <person name="Ohashi A."/>
            <person name="Parks D.H."/>
            <person name="Yamauchi T."/>
            <person name="Tyson G.W."/>
            <person name="Hugenholtz P."/>
        </authorList>
    </citation>
    <scope>NUCLEOTIDE SEQUENCE [LARGE SCALE GENOMIC DNA]</scope>
</reference>
<name>A0A081BQ84_9BACT</name>
<keyword evidence="2" id="KW-1185">Reference proteome</keyword>
<gene>
    <name evidence="1" type="ORF">U14_03802</name>
</gene>
<evidence type="ECO:0000313" key="1">
    <source>
        <dbReference type="EMBL" id="GAK52550.1"/>
    </source>
</evidence>
<evidence type="ECO:0000313" key="2">
    <source>
        <dbReference type="Proteomes" id="UP000030700"/>
    </source>
</evidence>
<proteinExistence type="predicted"/>
<organism evidence="1">
    <name type="scientific">Candidatus Moduliflexus flocculans</name>
    <dbReference type="NCBI Taxonomy" id="1499966"/>
    <lineage>
        <taxon>Bacteria</taxon>
        <taxon>Candidatus Moduliflexota</taxon>
        <taxon>Candidatus Moduliflexia</taxon>
        <taxon>Candidatus Moduliflexales</taxon>
        <taxon>Candidatus Moduliflexaceae</taxon>
    </lineage>
</organism>
<dbReference type="AlphaFoldDB" id="A0A081BQ84"/>
<dbReference type="Proteomes" id="UP000030700">
    <property type="component" value="Unassembled WGS sequence"/>
</dbReference>
<accession>A0A081BQ84</accession>
<dbReference type="EMBL" id="DF820458">
    <property type="protein sequence ID" value="GAK52550.1"/>
    <property type="molecule type" value="Genomic_DNA"/>
</dbReference>